<keyword evidence="1" id="KW-0472">Membrane</keyword>
<keyword evidence="1" id="KW-1133">Transmembrane helix</keyword>
<keyword evidence="1" id="KW-0812">Transmembrane</keyword>
<dbReference type="AlphaFoldDB" id="A0A3P8A8T9"/>
<accession>A0A3P8A8T9</accession>
<dbReference type="Proteomes" id="UP000277204">
    <property type="component" value="Unassembled WGS sequence"/>
</dbReference>
<reference evidence="2 3" key="1">
    <citation type="submission" date="2018-11" db="EMBL/GenBank/DDBJ databases">
        <authorList>
            <consortium name="Pathogen Informatics"/>
        </authorList>
    </citation>
    <scope>NUCLEOTIDE SEQUENCE [LARGE SCALE GENOMIC DNA]</scope>
    <source>
        <strain evidence="2 3">Zambia</strain>
    </source>
</reference>
<sequence length="41" mass="4590">MVSISCSRDVRLFCNLANVMFAFLRLFLSSSIVFLSSKTSV</sequence>
<evidence type="ECO:0000256" key="1">
    <source>
        <dbReference type="SAM" id="Phobius"/>
    </source>
</evidence>
<evidence type="ECO:0000313" key="2">
    <source>
        <dbReference type="EMBL" id="VDO57955.1"/>
    </source>
</evidence>
<organism evidence="2 3">
    <name type="scientific">Schistosoma margrebowiei</name>
    <dbReference type="NCBI Taxonomy" id="48269"/>
    <lineage>
        <taxon>Eukaryota</taxon>
        <taxon>Metazoa</taxon>
        <taxon>Spiralia</taxon>
        <taxon>Lophotrochozoa</taxon>
        <taxon>Platyhelminthes</taxon>
        <taxon>Trematoda</taxon>
        <taxon>Digenea</taxon>
        <taxon>Strigeidida</taxon>
        <taxon>Schistosomatoidea</taxon>
        <taxon>Schistosomatidae</taxon>
        <taxon>Schistosoma</taxon>
    </lineage>
</organism>
<keyword evidence="3" id="KW-1185">Reference proteome</keyword>
<gene>
    <name evidence="2" type="ORF">SMRZ_LOCUS3396</name>
</gene>
<name>A0A3P8A8T9_9TREM</name>
<dbReference type="EMBL" id="UZAI01000965">
    <property type="protein sequence ID" value="VDO57955.1"/>
    <property type="molecule type" value="Genomic_DNA"/>
</dbReference>
<proteinExistence type="predicted"/>
<feature type="transmembrane region" description="Helical" evidence="1">
    <location>
        <begin position="12"/>
        <end position="35"/>
    </location>
</feature>
<protein>
    <submittedName>
        <fullName evidence="2">Uncharacterized protein</fullName>
    </submittedName>
</protein>
<evidence type="ECO:0000313" key="3">
    <source>
        <dbReference type="Proteomes" id="UP000277204"/>
    </source>
</evidence>